<name>A0ABW6V0Y5_MICFU</name>
<accession>A0ABW6V0Y5</accession>
<gene>
    <name evidence="1" type="ORF">ACFY05_08925</name>
</gene>
<dbReference type="Proteomes" id="UP001602119">
    <property type="component" value="Unassembled WGS sequence"/>
</dbReference>
<evidence type="ECO:0000313" key="2">
    <source>
        <dbReference type="Proteomes" id="UP001602119"/>
    </source>
</evidence>
<evidence type="ECO:0000313" key="1">
    <source>
        <dbReference type="EMBL" id="MFF4772964.1"/>
    </source>
</evidence>
<reference evidence="1 2" key="1">
    <citation type="submission" date="2024-10" db="EMBL/GenBank/DDBJ databases">
        <title>The Natural Products Discovery Center: Release of the First 8490 Sequenced Strains for Exploring Actinobacteria Biosynthetic Diversity.</title>
        <authorList>
            <person name="Kalkreuter E."/>
            <person name="Kautsar S.A."/>
            <person name="Yang D."/>
            <person name="Bader C.D."/>
            <person name="Teijaro C.N."/>
            <person name="Fluegel L."/>
            <person name="Davis C.M."/>
            <person name="Simpson J.R."/>
            <person name="Lauterbach L."/>
            <person name="Steele A.D."/>
            <person name="Gui C."/>
            <person name="Meng S."/>
            <person name="Li G."/>
            <person name="Viehrig K."/>
            <person name="Ye F."/>
            <person name="Su P."/>
            <person name="Kiefer A.F."/>
            <person name="Nichols A."/>
            <person name="Cepeda A.J."/>
            <person name="Yan W."/>
            <person name="Fan B."/>
            <person name="Jiang Y."/>
            <person name="Adhikari A."/>
            <person name="Zheng C.-J."/>
            <person name="Schuster L."/>
            <person name="Cowan T.M."/>
            <person name="Smanski M.J."/>
            <person name="Chevrette M.G."/>
            <person name="De Carvalho L.P.S."/>
            <person name="Shen B."/>
        </authorList>
    </citation>
    <scope>NUCLEOTIDE SEQUENCE [LARGE SCALE GENOMIC DNA]</scope>
    <source>
        <strain evidence="1 2">NPDC001281</strain>
    </source>
</reference>
<evidence type="ECO:0008006" key="3">
    <source>
        <dbReference type="Google" id="ProtNLM"/>
    </source>
</evidence>
<sequence length="353" mass="39566">MGGDGLFHIDETGRLVAMRVAPYEAEDVLQELLATHPDLLAGGQMTPDVPRRWLLVRREFGIPDRDGGSGRWSLDHLFVDQDGVPTLVEVKRSSDSRIRREVVGQMLDYAANGVRYWPSQDLRVHFEQTQREAGQDPQDLISQLCGDAMITVDEFFVKVAENLRTGRIRMVFVADVIPDELRRIVEFLNEQMNPGEVLAVEVKQYLAEGYPGKTLVPVVYGRTAAASAKAATQRPDLREVRQNADDHVRALWDLLEQWTQRQGIGLQGAPSGVRILSRSDLRIAQLYPSDRVLCFNLDPIRKRGHESLAASCLESLRPLTAKALTSAYPSLPARDAVAQWDDVEAILDRLVHV</sequence>
<protein>
    <recommendedName>
        <fullName evidence="3">DUF91 domain-containing protein</fullName>
    </recommendedName>
</protein>
<comment type="caution">
    <text evidence="1">The sequence shown here is derived from an EMBL/GenBank/DDBJ whole genome shotgun (WGS) entry which is preliminary data.</text>
</comment>
<organism evidence="1 2">
    <name type="scientific">Microtetraspora fusca</name>
    <dbReference type="NCBI Taxonomy" id="1997"/>
    <lineage>
        <taxon>Bacteria</taxon>
        <taxon>Bacillati</taxon>
        <taxon>Actinomycetota</taxon>
        <taxon>Actinomycetes</taxon>
        <taxon>Streptosporangiales</taxon>
        <taxon>Streptosporangiaceae</taxon>
        <taxon>Microtetraspora</taxon>
    </lineage>
</organism>
<dbReference type="RefSeq" id="WP_387341422.1">
    <property type="nucleotide sequence ID" value="NZ_JBIAXI010000005.1"/>
</dbReference>
<dbReference type="Gene3D" id="3.40.1350.10">
    <property type="match status" value="1"/>
</dbReference>
<dbReference type="InterPro" id="IPR011856">
    <property type="entry name" value="tRNA_endonuc-like_dom_sf"/>
</dbReference>
<keyword evidence="2" id="KW-1185">Reference proteome</keyword>
<proteinExistence type="predicted"/>
<dbReference type="EMBL" id="JBIAXI010000005">
    <property type="protein sequence ID" value="MFF4772964.1"/>
    <property type="molecule type" value="Genomic_DNA"/>
</dbReference>